<feature type="region of interest" description="Disordered" evidence="1">
    <location>
        <begin position="1"/>
        <end position="32"/>
    </location>
</feature>
<accession>A0A401TKT6</accession>
<proteinExistence type="predicted"/>
<dbReference type="EMBL" id="BEZZ01108947">
    <property type="protein sequence ID" value="GCC43280.1"/>
    <property type="molecule type" value="Genomic_DNA"/>
</dbReference>
<protein>
    <submittedName>
        <fullName evidence="2">Uncharacterized protein</fullName>
    </submittedName>
</protein>
<evidence type="ECO:0000256" key="1">
    <source>
        <dbReference type="SAM" id="MobiDB-lite"/>
    </source>
</evidence>
<evidence type="ECO:0000313" key="3">
    <source>
        <dbReference type="Proteomes" id="UP000287033"/>
    </source>
</evidence>
<organism evidence="2 3">
    <name type="scientific">Chiloscyllium punctatum</name>
    <name type="common">Brownbanded bambooshark</name>
    <name type="synonym">Hemiscyllium punctatum</name>
    <dbReference type="NCBI Taxonomy" id="137246"/>
    <lineage>
        <taxon>Eukaryota</taxon>
        <taxon>Metazoa</taxon>
        <taxon>Chordata</taxon>
        <taxon>Craniata</taxon>
        <taxon>Vertebrata</taxon>
        <taxon>Chondrichthyes</taxon>
        <taxon>Elasmobranchii</taxon>
        <taxon>Galeomorphii</taxon>
        <taxon>Galeoidea</taxon>
        <taxon>Orectolobiformes</taxon>
        <taxon>Hemiscylliidae</taxon>
        <taxon>Chiloscyllium</taxon>
    </lineage>
</organism>
<reference evidence="2 3" key="1">
    <citation type="journal article" date="2018" name="Nat. Ecol. Evol.">
        <title>Shark genomes provide insights into elasmobranch evolution and the origin of vertebrates.</title>
        <authorList>
            <person name="Hara Y"/>
            <person name="Yamaguchi K"/>
            <person name="Onimaru K"/>
            <person name="Kadota M"/>
            <person name="Koyanagi M"/>
            <person name="Keeley SD"/>
            <person name="Tatsumi K"/>
            <person name="Tanaka K"/>
            <person name="Motone F"/>
            <person name="Kageyama Y"/>
            <person name="Nozu R"/>
            <person name="Adachi N"/>
            <person name="Nishimura O"/>
            <person name="Nakagawa R"/>
            <person name="Tanegashima C"/>
            <person name="Kiyatake I"/>
            <person name="Matsumoto R"/>
            <person name="Murakumo K"/>
            <person name="Nishida K"/>
            <person name="Terakita A"/>
            <person name="Kuratani S"/>
            <person name="Sato K"/>
            <person name="Hyodo S Kuraku.S."/>
        </authorList>
    </citation>
    <scope>NUCLEOTIDE SEQUENCE [LARGE SCALE GENOMIC DNA]</scope>
</reference>
<name>A0A401TKT6_CHIPU</name>
<keyword evidence="3" id="KW-1185">Reference proteome</keyword>
<dbReference type="AlphaFoldDB" id="A0A401TKT6"/>
<evidence type="ECO:0000313" key="2">
    <source>
        <dbReference type="EMBL" id="GCC43280.1"/>
    </source>
</evidence>
<comment type="caution">
    <text evidence="2">The sequence shown here is derived from an EMBL/GenBank/DDBJ whole genome shotgun (WGS) entry which is preliminary data.</text>
</comment>
<sequence>MADSGPSFFGSSNPQIAGGGLSAHPDCTDPPTRNLAGDQQLCVIPIGFKSAFGWDPRSADILEIPSASPGPVCSYFRMDNSVDFFFTICVLLMAPAPFDGH</sequence>
<dbReference type="Proteomes" id="UP000287033">
    <property type="component" value="Unassembled WGS sequence"/>
</dbReference>
<gene>
    <name evidence="2" type="ORF">chiPu_0027620</name>
</gene>